<organism evidence="1 2">
    <name type="scientific">Rhabditophanes sp. KR3021</name>
    <dbReference type="NCBI Taxonomy" id="114890"/>
    <lineage>
        <taxon>Eukaryota</taxon>
        <taxon>Metazoa</taxon>
        <taxon>Ecdysozoa</taxon>
        <taxon>Nematoda</taxon>
        <taxon>Chromadorea</taxon>
        <taxon>Rhabditida</taxon>
        <taxon>Tylenchina</taxon>
        <taxon>Panagrolaimomorpha</taxon>
        <taxon>Strongyloidoidea</taxon>
        <taxon>Alloionematidae</taxon>
        <taxon>Rhabditophanes</taxon>
    </lineage>
</organism>
<protein>
    <submittedName>
        <fullName evidence="2">Tyrosyl-DNA phosphodiesterase</fullName>
    </submittedName>
</protein>
<dbReference type="WBParaSite" id="RSKR_0000287800.1">
    <property type="protein sequence ID" value="RSKR_0000287800.1"/>
    <property type="gene ID" value="RSKR_0000287800"/>
</dbReference>
<sequence length="443" mass="50693">MKRSINDAGEGQPPKRKSSIQPKDEPLKQGLYLSKVISKSIARQPGCLSMRDVVKKIRPVKTIFFTFQWEVAFVKDMFADVPNGLDDISVVEGIPESLVRNTPGGITAPPQLPQVKHVIIPMKAYASHHCKLNVFLDAKNVLHLIIATGNLYSEEWDNFTQLFYYCNSEVKETNTVQENDHFIHDLDTYLTNAYRNIYKYEEIILPWIKLLRKTNFTHIKDRLVFSIPGTKNDFAMSNMGTALVSRYLEENGNPKIDRLIAQVSSIGSLGGTPGDWLTPHFVKNMTNGQMTNLENFSIIYPSVDDVREFVGGYKSSFILPYSDSIHSKQTYIVPLLCRWKADKIKRSRHGPHVKSYTALDPEGSPIYQYIGSHNLSKAAWGYKRGRAWFMLNFELGILVMDKSRMLINHDLPVTPYQINDIPWRRDMEWLEKDCTGNVYSFGD</sequence>
<reference evidence="2" key="1">
    <citation type="submission" date="2016-11" db="UniProtKB">
        <authorList>
            <consortium name="WormBaseParasite"/>
        </authorList>
    </citation>
    <scope>IDENTIFICATION</scope>
    <source>
        <strain evidence="2">KR3021</strain>
    </source>
</reference>
<evidence type="ECO:0000313" key="1">
    <source>
        <dbReference type="Proteomes" id="UP000095286"/>
    </source>
</evidence>
<evidence type="ECO:0000313" key="2">
    <source>
        <dbReference type="WBParaSite" id="RSKR_0000287800.1"/>
    </source>
</evidence>
<accession>A0AC35TPS1</accession>
<proteinExistence type="predicted"/>
<name>A0AC35TPS1_9BILA</name>
<dbReference type="Proteomes" id="UP000095286">
    <property type="component" value="Unplaced"/>
</dbReference>